<organism evidence="1 2">
    <name type="scientific">Favolaschia claudopus</name>
    <dbReference type="NCBI Taxonomy" id="2862362"/>
    <lineage>
        <taxon>Eukaryota</taxon>
        <taxon>Fungi</taxon>
        <taxon>Dikarya</taxon>
        <taxon>Basidiomycota</taxon>
        <taxon>Agaricomycotina</taxon>
        <taxon>Agaricomycetes</taxon>
        <taxon>Agaricomycetidae</taxon>
        <taxon>Agaricales</taxon>
        <taxon>Marasmiineae</taxon>
        <taxon>Mycenaceae</taxon>
        <taxon>Favolaschia</taxon>
    </lineage>
</organism>
<evidence type="ECO:0000313" key="2">
    <source>
        <dbReference type="Proteomes" id="UP001362999"/>
    </source>
</evidence>
<gene>
    <name evidence="1" type="ORF">R3P38DRAFT_3409329</name>
</gene>
<reference evidence="1 2" key="1">
    <citation type="journal article" date="2024" name="J Genomics">
        <title>Draft genome sequencing and assembly of Favolaschia claudopus CIRM-BRFM 2984 isolated from oak limbs.</title>
        <authorList>
            <person name="Navarro D."/>
            <person name="Drula E."/>
            <person name="Chaduli D."/>
            <person name="Cazenave R."/>
            <person name="Ahrendt S."/>
            <person name="Wang J."/>
            <person name="Lipzen A."/>
            <person name="Daum C."/>
            <person name="Barry K."/>
            <person name="Grigoriev I.V."/>
            <person name="Favel A."/>
            <person name="Rosso M.N."/>
            <person name="Martin F."/>
        </authorList>
    </citation>
    <scope>NUCLEOTIDE SEQUENCE [LARGE SCALE GENOMIC DNA]</scope>
    <source>
        <strain evidence="1 2">CIRM-BRFM 2984</strain>
    </source>
</reference>
<proteinExistence type="predicted"/>
<evidence type="ECO:0000313" key="1">
    <source>
        <dbReference type="EMBL" id="KAK6988585.1"/>
    </source>
</evidence>
<keyword evidence="2" id="KW-1185">Reference proteome</keyword>
<comment type="caution">
    <text evidence="1">The sequence shown here is derived from an EMBL/GenBank/DDBJ whole genome shotgun (WGS) entry which is preliminary data.</text>
</comment>
<dbReference type="Proteomes" id="UP001362999">
    <property type="component" value="Unassembled WGS sequence"/>
</dbReference>
<evidence type="ECO:0008006" key="3">
    <source>
        <dbReference type="Google" id="ProtNLM"/>
    </source>
</evidence>
<dbReference type="AlphaFoldDB" id="A0AAV9ZQB5"/>
<sequence>MKERQEQDSPKPKRRLRSDVLIAGDPIKAGNQRLFTKVIMDIKGKLRPPRKSTTCNLERIRCSLGDEFKFYPSDSAIWRSLRCTDINRLTRNFLWKCLFWDKVNNFEHFGQCSQCHVPETMEHILLDCNSPCVRSIWQLAQLIWSRRYRDWPSLNWGILLGCSLSKFKSNRGKAFRGKNRFFTIIVSSSMQLIWTLRNERVLERKTTTTTEARNHRILANKARFGKFSRNKRLVLETWSGVLHNEDHFCRVNIAVQPVDG</sequence>
<dbReference type="EMBL" id="JAWWNJ010000121">
    <property type="protein sequence ID" value="KAK6988585.1"/>
    <property type="molecule type" value="Genomic_DNA"/>
</dbReference>
<protein>
    <recommendedName>
        <fullName evidence="3">Reverse transcriptase zinc-binding domain-containing protein</fullName>
    </recommendedName>
</protein>
<name>A0AAV9ZQB5_9AGAR</name>
<accession>A0AAV9ZQB5</accession>